<dbReference type="EMBL" id="MWML01000013">
    <property type="protein sequence ID" value="TCG09385.1"/>
    <property type="molecule type" value="Genomic_DNA"/>
</dbReference>
<gene>
    <name evidence="1" type="ORF">BZM27_06180</name>
</gene>
<organism evidence="1 2">
    <name type="scientific">Paraburkholderia steynii</name>
    <dbReference type="NCBI Taxonomy" id="1245441"/>
    <lineage>
        <taxon>Bacteria</taxon>
        <taxon>Pseudomonadati</taxon>
        <taxon>Pseudomonadota</taxon>
        <taxon>Betaproteobacteria</taxon>
        <taxon>Burkholderiales</taxon>
        <taxon>Burkholderiaceae</taxon>
        <taxon>Paraburkholderia</taxon>
    </lineage>
</organism>
<keyword evidence="2" id="KW-1185">Reference proteome</keyword>
<evidence type="ECO:0000313" key="2">
    <source>
        <dbReference type="Proteomes" id="UP000294200"/>
    </source>
</evidence>
<dbReference type="AlphaFoldDB" id="A0A4R0XKI3"/>
<name>A0A4R0XKI3_9BURK</name>
<evidence type="ECO:0000313" key="1">
    <source>
        <dbReference type="EMBL" id="TCG09385.1"/>
    </source>
</evidence>
<dbReference type="Proteomes" id="UP000294200">
    <property type="component" value="Unassembled WGS sequence"/>
</dbReference>
<dbReference type="Pfam" id="PF23148">
    <property type="entry name" value="Gp77"/>
    <property type="match status" value="1"/>
</dbReference>
<proteinExistence type="predicted"/>
<dbReference type="InterPro" id="IPR056928">
    <property type="entry name" value="Gp77-like"/>
</dbReference>
<protein>
    <submittedName>
        <fullName evidence="1">Uncharacterized protein</fullName>
    </submittedName>
</protein>
<accession>A0A4R0XKI3</accession>
<sequence>MATPNLTKDPGATLDFGFDLSPNVTPLYAPWLAAGEQVVSLNVTADPGITIGSSSIVPNAGGIAGALVTAWISGGTAGNSYAVHFAFTTNSTPPRTDVRSMQIVVQSR</sequence>
<reference evidence="1 2" key="1">
    <citation type="submission" date="2017-02" db="EMBL/GenBank/DDBJ databases">
        <title>Paraburkholderia sophoroidis sp. nov. and Paraburkholderia steynii sp. nov. rhizobial symbionts of the fynbos legume Hypocalyptus sophoroides.</title>
        <authorList>
            <person name="Steenkamp E.T."/>
            <person name="Beukes C.W."/>
            <person name="Van Zyl E."/>
            <person name="Avontuur J."/>
            <person name="Chan W.Y."/>
            <person name="Hassen A."/>
            <person name="Palmer M."/>
            <person name="Mthombeni L."/>
            <person name="Phalane F."/>
            <person name="Sereme K."/>
            <person name="Venter S.N."/>
        </authorList>
    </citation>
    <scope>NUCLEOTIDE SEQUENCE [LARGE SCALE GENOMIC DNA]</scope>
    <source>
        <strain evidence="1 2">HC1.1ba</strain>
    </source>
</reference>
<comment type="caution">
    <text evidence="1">The sequence shown here is derived from an EMBL/GenBank/DDBJ whole genome shotgun (WGS) entry which is preliminary data.</text>
</comment>